<organism evidence="1 2">
    <name type="scientific">Sinocyclocheilus rhinocerous</name>
    <dbReference type="NCBI Taxonomy" id="307959"/>
    <lineage>
        <taxon>Eukaryota</taxon>
        <taxon>Metazoa</taxon>
        <taxon>Chordata</taxon>
        <taxon>Craniata</taxon>
        <taxon>Vertebrata</taxon>
        <taxon>Euteleostomi</taxon>
        <taxon>Actinopterygii</taxon>
        <taxon>Neopterygii</taxon>
        <taxon>Teleostei</taxon>
        <taxon>Ostariophysi</taxon>
        <taxon>Cypriniformes</taxon>
        <taxon>Cyprinidae</taxon>
        <taxon>Cyprininae</taxon>
        <taxon>Sinocyclocheilus</taxon>
    </lineage>
</organism>
<sequence length="181" mass="20878">MGKSHILRKEILDHLQKHRPGSTEVHKVEDCDVILIFCPIVSRAGTDIVAALNELNTCSASKPAILMVFHHSFEPDKILPDSSRFINRRNTLTVDCLFNEDAGLLTCNRNEEALAKIVCHFKPQVYLFKFILHSFEMYVKIQRTCFLVQTCLNNVYTLCSTLQKSGSFRQYLNPYFWLTLH</sequence>
<dbReference type="Ensembl" id="ENSSRHT00000002597.1">
    <property type="protein sequence ID" value="ENSSRHP00000002496.1"/>
    <property type="gene ID" value="ENSSRHG00000001765.1"/>
</dbReference>
<dbReference type="Proteomes" id="UP000472270">
    <property type="component" value="Unassembled WGS sequence"/>
</dbReference>
<reference evidence="1" key="2">
    <citation type="submission" date="2025-09" db="UniProtKB">
        <authorList>
            <consortium name="Ensembl"/>
        </authorList>
    </citation>
    <scope>IDENTIFICATION</scope>
</reference>
<reference evidence="1" key="1">
    <citation type="submission" date="2025-08" db="UniProtKB">
        <authorList>
            <consortium name="Ensembl"/>
        </authorList>
    </citation>
    <scope>IDENTIFICATION</scope>
</reference>
<proteinExistence type="predicted"/>
<dbReference type="AlphaFoldDB" id="A0A673FJ41"/>
<name>A0A673FJ41_9TELE</name>
<evidence type="ECO:0000313" key="1">
    <source>
        <dbReference type="Ensembl" id="ENSSRHP00000002496.1"/>
    </source>
</evidence>
<keyword evidence="2" id="KW-1185">Reference proteome</keyword>
<accession>A0A673FJ41</accession>
<evidence type="ECO:0000313" key="2">
    <source>
        <dbReference type="Proteomes" id="UP000472270"/>
    </source>
</evidence>
<protein>
    <submittedName>
        <fullName evidence="1">Uncharacterized protein</fullName>
    </submittedName>
</protein>
<dbReference type="PANTHER" id="PTHR34488:SF1">
    <property type="entry name" value="SI:CH211-245H14.1-RELATED"/>
    <property type="match status" value="1"/>
</dbReference>
<dbReference type="PANTHER" id="PTHR34488">
    <property type="entry name" value="SI:CH211-245H14.1-RELATED"/>
    <property type="match status" value="1"/>
</dbReference>